<evidence type="ECO:0000313" key="5">
    <source>
        <dbReference type="EMBL" id="URW80780.1"/>
    </source>
</evidence>
<dbReference type="EMBL" id="CP098400">
    <property type="protein sequence ID" value="URW78788.1"/>
    <property type="molecule type" value="Genomic_DNA"/>
</dbReference>
<dbReference type="InterPro" id="IPR012337">
    <property type="entry name" value="RNaseH-like_sf"/>
</dbReference>
<dbReference type="EMBL" id="CP098400">
    <property type="protein sequence ID" value="URW80551.1"/>
    <property type="molecule type" value="Genomic_DNA"/>
</dbReference>
<organism evidence="2 6">
    <name type="scientific">Xiashengella succiniciproducens</name>
    <dbReference type="NCBI Taxonomy" id="2949635"/>
    <lineage>
        <taxon>Bacteria</taxon>
        <taxon>Pseudomonadati</taxon>
        <taxon>Bacteroidota</taxon>
        <taxon>Bacteroidia</taxon>
        <taxon>Marinilabiliales</taxon>
        <taxon>Marinilabiliaceae</taxon>
        <taxon>Xiashengella</taxon>
    </lineage>
</organism>
<sequence length="298" mass="34307">MAHILDLMELKQILRLHMDGLSNRRISDTLGIHRNTINSYVSQFKASKHGIEELLKLSDYELAQLFPGHTTIKNPRFDELMQFFTNMHAEPNHPGFTLLHHYSEYKSSAKEPYSYTQFVEHYRRKYSKEKGSMKLPHKPGHELYIDFAGKKLKIVDKHTGEIQAVEVFVAILPCSQYTYVEACPDQTMESLIKCTANALSYFGGVPQAIVSYNLKSAVTKASKYEPRINRSFLDFASHYNSVVNPARGYAPQDKALVENAVNLSYRRIYSPIRNMTFFSLDDLNKEIQKHLVGYNNML</sequence>
<dbReference type="Gene3D" id="3.30.420.10">
    <property type="entry name" value="Ribonuclease H-like superfamily/Ribonuclease H"/>
    <property type="match status" value="1"/>
</dbReference>
<reference evidence="2" key="2">
    <citation type="submission" date="2022-06" db="EMBL/GenBank/DDBJ databases">
        <title>Xiashengella guii gen. nov. sp. nov., a bacterium isolated form anaerobic digestion tank.</title>
        <authorList>
            <person name="Huang H."/>
        </authorList>
    </citation>
    <scope>NUCLEOTIDE SEQUENCE</scope>
    <source>
        <strain evidence="2">Ai-910</strain>
    </source>
</reference>
<keyword evidence="6" id="KW-1185">Reference proteome</keyword>
<dbReference type="GO" id="GO:0003676">
    <property type="term" value="F:nucleic acid binding"/>
    <property type="evidence" value="ECO:0007669"/>
    <property type="project" value="InterPro"/>
</dbReference>
<accession>A0A9J6ZLQ4</accession>
<evidence type="ECO:0000313" key="6">
    <source>
        <dbReference type="Proteomes" id="UP001056426"/>
    </source>
</evidence>
<dbReference type="AlphaFoldDB" id="A0A9J6ZLQ4"/>
<dbReference type="SUPFAM" id="SSF53098">
    <property type="entry name" value="Ribonuclease H-like"/>
    <property type="match status" value="1"/>
</dbReference>
<gene>
    <name evidence="2" type="primary">istA</name>
    <name evidence="3" type="ORF">M9189_04170</name>
    <name evidence="4" type="ORF">M9189_04205</name>
    <name evidence="5" type="ORF">M9189_05370</name>
    <name evidence="2" type="ORF">M9189_07920</name>
</gene>
<proteinExistence type="predicted"/>
<evidence type="ECO:0000313" key="3">
    <source>
        <dbReference type="EMBL" id="URW80544.1"/>
    </source>
</evidence>
<reference evidence="2" key="1">
    <citation type="submission" date="2022-05" db="EMBL/GenBank/DDBJ databases">
        <authorList>
            <person name="Sun X."/>
        </authorList>
    </citation>
    <scope>NUCLEOTIDE SEQUENCE</scope>
    <source>
        <strain evidence="2">Ai-910</strain>
    </source>
</reference>
<protein>
    <submittedName>
        <fullName evidence="2">IS21 family transposase</fullName>
    </submittedName>
</protein>
<evidence type="ECO:0000313" key="4">
    <source>
        <dbReference type="EMBL" id="URW80551.1"/>
    </source>
</evidence>
<dbReference type="KEGG" id="alkq:M9189_04205"/>
<feature type="domain" description="Integrase catalytic" evidence="1">
    <location>
        <begin position="135"/>
        <end position="298"/>
    </location>
</feature>
<dbReference type="KEGG" id="alkq:M9189_04170"/>
<dbReference type="Pfam" id="PF00196">
    <property type="entry name" value="GerE"/>
    <property type="match status" value="1"/>
</dbReference>
<dbReference type="EMBL" id="CP098400">
    <property type="protein sequence ID" value="URW80780.1"/>
    <property type="molecule type" value="Genomic_DNA"/>
</dbReference>
<dbReference type="RefSeq" id="WP_250722186.1">
    <property type="nucleotide sequence ID" value="NZ_CP098400.1"/>
</dbReference>
<evidence type="ECO:0000313" key="2">
    <source>
        <dbReference type="EMBL" id="URW78788.1"/>
    </source>
</evidence>
<dbReference type="GO" id="GO:0015074">
    <property type="term" value="P:DNA integration"/>
    <property type="evidence" value="ECO:0007669"/>
    <property type="project" value="InterPro"/>
</dbReference>
<dbReference type="PANTHER" id="PTHR35004:SF8">
    <property type="entry name" value="TRANSPOSASE RV3428C-RELATED"/>
    <property type="match status" value="1"/>
</dbReference>
<name>A0A9J6ZLQ4_9BACT</name>
<dbReference type="InterPro" id="IPR001584">
    <property type="entry name" value="Integrase_cat-core"/>
</dbReference>
<dbReference type="KEGG" id="alkq:M9189_07920"/>
<dbReference type="PROSITE" id="PS50994">
    <property type="entry name" value="INTEGRASE"/>
    <property type="match status" value="1"/>
</dbReference>
<evidence type="ECO:0000259" key="1">
    <source>
        <dbReference type="PROSITE" id="PS50994"/>
    </source>
</evidence>
<dbReference type="KEGG" id="alkq:M9189_05370"/>
<dbReference type="EMBL" id="CP098400">
    <property type="protein sequence ID" value="URW80544.1"/>
    <property type="molecule type" value="Genomic_DNA"/>
</dbReference>
<dbReference type="Proteomes" id="UP001056426">
    <property type="component" value="Chromosome"/>
</dbReference>
<dbReference type="InterPro" id="IPR036397">
    <property type="entry name" value="RNaseH_sf"/>
</dbReference>
<dbReference type="NCBIfam" id="NF033546">
    <property type="entry name" value="transpos_IS21"/>
    <property type="match status" value="1"/>
</dbReference>
<dbReference type="InterPro" id="IPR000792">
    <property type="entry name" value="Tscrpt_reg_LuxR_C"/>
</dbReference>
<dbReference type="GO" id="GO:0006355">
    <property type="term" value="P:regulation of DNA-templated transcription"/>
    <property type="evidence" value="ECO:0007669"/>
    <property type="project" value="InterPro"/>
</dbReference>
<dbReference type="InterPro" id="IPR036388">
    <property type="entry name" value="WH-like_DNA-bd_sf"/>
</dbReference>
<dbReference type="Gene3D" id="1.10.10.10">
    <property type="entry name" value="Winged helix-like DNA-binding domain superfamily/Winged helix DNA-binding domain"/>
    <property type="match status" value="1"/>
</dbReference>
<dbReference type="PANTHER" id="PTHR35004">
    <property type="entry name" value="TRANSPOSASE RV3428C-RELATED"/>
    <property type="match status" value="1"/>
</dbReference>